<reference evidence="4 5" key="1">
    <citation type="submission" date="2014-06" db="EMBL/GenBank/DDBJ databases">
        <title>Draft genome sequence of Paenibacillus sp. MSt1.</title>
        <authorList>
            <person name="Aw Y.K."/>
            <person name="Ong K.S."/>
            <person name="Gan H.M."/>
            <person name="Lee S.M."/>
        </authorList>
    </citation>
    <scope>NUCLEOTIDE SEQUENCE [LARGE SCALE GENOMIC DNA]</scope>
    <source>
        <strain evidence="4 5">MSt1</strain>
    </source>
</reference>
<protein>
    <submittedName>
        <fullName evidence="4">TetR family transcriptional regulator</fullName>
    </submittedName>
</protein>
<dbReference type="PANTHER" id="PTHR43479">
    <property type="entry name" value="ACREF/ENVCD OPERON REPRESSOR-RELATED"/>
    <property type="match status" value="1"/>
</dbReference>
<dbReference type="EMBL" id="JNVM01000006">
    <property type="protein sequence ID" value="KEQ26549.1"/>
    <property type="molecule type" value="Genomic_DNA"/>
</dbReference>
<name>A0A081P776_9BACL</name>
<organism evidence="4 5">
    <name type="scientific">Paenibacillus tyrfis</name>
    <dbReference type="NCBI Taxonomy" id="1501230"/>
    <lineage>
        <taxon>Bacteria</taxon>
        <taxon>Bacillati</taxon>
        <taxon>Bacillota</taxon>
        <taxon>Bacilli</taxon>
        <taxon>Bacillales</taxon>
        <taxon>Paenibacillaceae</taxon>
        <taxon>Paenibacillus</taxon>
    </lineage>
</organism>
<feature type="domain" description="HTH tetR-type" evidence="3">
    <location>
        <begin position="10"/>
        <end position="70"/>
    </location>
</feature>
<dbReference type="PROSITE" id="PS50977">
    <property type="entry name" value="HTH_TETR_2"/>
    <property type="match status" value="1"/>
</dbReference>
<dbReference type="eggNOG" id="COG1309">
    <property type="taxonomic scope" value="Bacteria"/>
</dbReference>
<evidence type="ECO:0000313" key="5">
    <source>
        <dbReference type="Proteomes" id="UP000028123"/>
    </source>
</evidence>
<comment type="caution">
    <text evidence="4">The sequence shown here is derived from an EMBL/GenBank/DDBJ whole genome shotgun (WGS) entry which is preliminary data.</text>
</comment>
<dbReference type="SUPFAM" id="SSF46689">
    <property type="entry name" value="Homeodomain-like"/>
    <property type="match status" value="1"/>
</dbReference>
<evidence type="ECO:0000259" key="3">
    <source>
        <dbReference type="PROSITE" id="PS50977"/>
    </source>
</evidence>
<dbReference type="Proteomes" id="UP000028123">
    <property type="component" value="Unassembled WGS sequence"/>
</dbReference>
<keyword evidence="1 2" id="KW-0238">DNA-binding</keyword>
<feature type="DNA-binding region" description="H-T-H motif" evidence="2">
    <location>
        <begin position="33"/>
        <end position="52"/>
    </location>
</feature>
<proteinExistence type="predicted"/>
<evidence type="ECO:0000256" key="2">
    <source>
        <dbReference type="PROSITE-ProRule" id="PRU00335"/>
    </source>
</evidence>
<gene>
    <name evidence="4" type="ORF">ET33_32400</name>
</gene>
<dbReference type="AlphaFoldDB" id="A0A081P776"/>
<accession>A0A081P776</accession>
<evidence type="ECO:0000256" key="1">
    <source>
        <dbReference type="ARBA" id="ARBA00023125"/>
    </source>
</evidence>
<dbReference type="InterPro" id="IPR001647">
    <property type="entry name" value="HTH_TetR"/>
</dbReference>
<dbReference type="InterPro" id="IPR050624">
    <property type="entry name" value="HTH-type_Tx_Regulator"/>
</dbReference>
<dbReference type="OrthoDB" id="9810250at2"/>
<dbReference type="Pfam" id="PF00440">
    <property type="entry name" value="TetR_N"/>
    <property type="match status" value="1"/>
</dbReference>
<dbReference type="GO" id="GO:0003677">
    <property type="term" value="F:DNA binding"/>
    <property type="evidence" value="ECO:0007669"/>
    <property type="project" value="UniProtKB-UniRule"/>
</dbReference>
<keyword evidence="5" id="KW-1185">Reference proteome</keyword>
<dbReference type="InterPro" id="IPR009057">
    <property type="entry name" value="Homeodomain-like_sf"/>
</dbReference>
<dbReference type="PANTHER" id="PTHR43479:SF11">
    <property type="entry name" value="ACREF_ENVCD OPERON REPRESSOR-RELATED"/>
    <property type="match status" value="1"/>
</dbReference>
<dbReference type="Gene3D" id="1.10.357.10">
    <property type="entry name" value="Tetracycline Repressor, domain 2"/>
    <property type="match status" value="1"/>
</dbReference>
<sequence>MSEATSKLSLRSQEWIQTALFQLMEKKPYSLISITEIADKAGLARQTVYRNFQDKDEILLNYLTQLMSGVWKHIDGGQPYTEAMFVLLFRTWKDNIPPSLILNIKGQDRKIRQLIFRSICDCHDELFIGGSRGEGGTKFDIYRLYGQKSFSALLHMMLIEWTLQEFHLSPEEIGKVVSELSASMRKFL</sequence>
<evidence type="ECO:0000313" key="4">
    <source>
        <dbReference type="EMBL" id="KEQ26549.1"/>
    </source>
</evidence>